<feature type="domain" description="AMP-dependent synthetase/ligase" evidence="1">
    <location>
        <begin position="13"/>
        <end position="360"/>
    </location>
</feature>
<name>A0A428X678_AMYBA</name>
<dbReference type="Gene3D" id="3.30.300.30">
    <property type="match status" value="1"/>
</dbReference>
<dbReference type="Pfam" id="PF13193">
    <property type="entry name" value="AMP-binding_C"/>
    <property type="match status" value="1"/>
</dbReference>
<dbReference type="InterPro" id="IPR042099">
    <property type="entry name" value="ANL_N_sf"/>
</dbReference>
<accession>A0A428X678</accession>
<dbReference type="InterPro" id="IPR020845">
    <property type="entry name" value="AMP-binding_CS"/>
</dbReference>
<reference evidence="3 4" key="1">
    <citation type="submission" date="2018-05" db="EMBL/GenBank/DDBJ databases">
        <title>Evolution of GPA BGCs.</title>
        <authorList>
            <person name="Waglechner N."/>
            <person name="Wright G.D."/>
        </authorList>
    </citation>
    <scope>NUCLEOTIDE SEQUENCE [LARGE SCALE GENOMIC DNA]</scope>
    <source>
        <strain evidence="3 4">DSM 5908</strain>
    </source>
</reference>
<keyword evidence="4" id="KW-1185">Reference proteome</keyword>
<dbReference type="OrthoDB" id="3802848at2"/>
<evidence type="ECO:0000313" key="3">
    <source>
        <dbReference type="EMBL" id="RSM50835.1"/>
    </source>
</evidence>
<protein>
    <submittedName>
        <fullName evidence="3">Fatty acid--CoA ligase</fullName>
    </submittedName>
</protein>
<dbReference type="PROSITE" id="PS00455">
    <property type="entry name" value="AMP_BINDING"/>
    <property type="match status" value="1"/>
</dbReference>
<dbReference type="SUPFAM" id="SSF56801">
    <property type="entry name" value="Acetyl-CoA synthetase-like"/>
    <property type="match status" value="1"/>
</dbReference>
<proteinExistence type="predicted"/>
<dbReference type="Pfam" id="PF00501">
    <property type="entry name" value="AMP-binding"/>
    <property type="match status" value="1"/>
</dbReference>
<dbReference type="PANTHER" id="PTHR45527">
    <property type="entry name" value="NONRIBOSOMAL PEPTIDE SYNTHETASE"/>
    <property type="match status" value="1"/>
</dbReference>
<comment type="caution">
    <text evidence="3">The sequence shown here is derived from an EMBL/GenBank/DDBJ whole genome shotgun (WGS) entry which is preliminary data.</text>
</comment>
<dbReference type="GO" id="GO:0005737">
    <property type="term" value="C:cytoplasm"/>
    <property type="evidence" value="ECO:0007669"/>
    <property type="project" value="TreeGrafter"/>
</dbReference>
<dbReference type="AlphaFoldDB" id="A0A428X678"/>
<dbReference type="Gene3D" id="3.40.50.12780">
    <property type="entry name" value="N-terminal domain of ligase-like"/>
    <property type="match status" value="1"/>
</dbReference>
<dbReference type="GO" id="GO:0043041">
    <property type="term" value="P:amino acid activation for nonribosomal peptide biosynthetic process"/>
    <property type="evidence" value="ECO:0007669"/>
    <property type="project" value="TreeGrafter"/>
</dbReference>
<evidence type="ECO:0000313" key="4">
    <source>
        <dbReference type="Proteomes" id="UP000286716"/>
    </source>
</evidence>
<dbReference type="PANTHER" id="PTHR45527:SF1">
    <property type="entry name" value="FATTY ACID SYNTHASE"/>
    <property type="match status" value="1"/>
</dbReference>
<dbReference type="RefSeq" id="WP_020646416.1">
    <property type="nucleotide sequence ID" value="NZ_QHHU01000001.1"/>
</dbReference>
<dbReference type="InterPro" id="IPR000873">
    <property type="entry name" value="AMP-dep_synth/lig_dom"/>
</dbReference>
<dbReference type="EMBL" id="QHHU01000001">
    <property type="protein sequence ID" value="RSM50835.1"/>
    <property type="molecule type" value="Genomic_DNA"/>
</dbReference>
<dbReference type="GO" id="GO:0031177">
    <property type="term" value="F:phosphopantetheine binding"/>
    <property type="evidence" value="ECO:0007669"/>
    <property type="project" value="TreeGrafter"/>
</dbReference>
<dbReference type="Proteomes" id="UP000286716">
    <property type="component" value="Unassembled WGS sequence"/>
</dbReference>
<dbReference type="GO" id="GO:0016874">
    <property type="term" value="F:ligase activity"/>
    <property type="evidence" value="ECO:0007669"/>
    <property type="project" value="UniProtKB-KW"/>
</dbReference>
<dbReference type="InterPro" id="IPR025110">
    <property type="entry name" value="AMP-bd_C"/>
</dbReference>
<evidence type="ECO:0000259" key="2">
    <source>
        <dbReference type="Pfam" id="PF13193"/>
    </source>
</evidence>
<dbReference type="InterPro" id="IPR045851">
    <property type="entry name" value="AMP-bd_C_sf"/>
</dbReference>
<keyword evidence="3" id="KW-0436">Ligase</keyword>
<feature type="domain" description="AMP-binding enzyme C-terminal" evidence="2">
    <location>
        <begin position="414"/>
        <end position="490"/>
    </location>
</feature>
<evidence type="ECO:0000259" key="1">
    <source>
        <dbReference type="Pfam" id="PF00501"/>
    </source>
</evidence>
<organism evidence="3 4">
    <name type="scientific">Amycolatopsis balhimycina DSM 5908</name>
    <dbReference type="NCBI Taxonomy" id="1081091"/>
    <lineage>
        <taxon>Bacteria</taxon>
        <taxon>Bacillati</taxon>
        <taxon>Actinomycetota</taxon>
        <taxon>Actinomycetes</taxon>
        <taxon>Pseudonocardiales</taxon>
        <taxon>Pseudonocardiaceae</taxon>
        <taxon>Amycolatopsis</taxon>
    </lineage>
</organism>
<gene>
    <name evidence="3" type="ORF">DMA12_01440</name>
</gene>
<dbReference type="GO" id="GO:0044550">
    <property type="term" value="P:secondary metabolite biosynthetic process"/>
    <property type="evidence" value="ECO:0007669"/>
    <property type="project" value="TreeGrafter"/>
</dbReference>
<sequence>MPYSRSLLGCLADFARTRPESAALVLGDVRVSYAEVCAMTMSAYEGLSAMRLPADARVAVHAAKTPRTVALIVACLLARRQFMLPSTELGATALEALLEKAGCTDVLTAEPVAGVGGRRIHKIDTTAVPPDGDLAGLDGITGPDVSPDATSFIFTTSGSTGLPKVVPLSFQAVERFTEWAVTKFRLRPGTVVLNYAPFNFDLCLLDIRATFKAGGTAVLVEPEKATHGKHLAEVIRSEGVEVVQSVPMLYRLLADVHDGRPFESVKHVIVTGDKMPAKLLPELPRLFPNARFHNIYGATETNDSFIHEITAADLRGDGPLPIGRPLPGVDALVLDAAGEVADGPATGELLVSTPFQTAGYAVGGEAGKFVERGGGRVYFRSGDLVERAADGVFTLVGRTDSQVKVRGVRVNLEEIEQVLLGHERIAGAAVVAVPDDVAGLAIHAVVRRDTTEPLGVLGLRQFCRERLARAALPTTIRVVDDPLPTTSTGKTDRKAVIRNLLNGS</sequence>